<keyword evidence="6" id="KW-1185">Reference proteome</keyword>
<accession>A0A366K829</accession>
<dbReference type="Gene3D" id="3.40.50.360">
    <property type="match status" value="1"/>
</dbReference>
<keyword evidence="2" id="KW-0288">FMN</keyword>
<dbReference type="RefSeq" id="WP_113860661.1">
    <property type="nucleotide sequence ID" value="NZ_PDCG01000009.1"/>
</dbReference>
<dbReference type="PANTHER" id="PTHR43408">
    <property type="entry name" value="FMN REDUCTASE (NADPH)"/>
    <property type="match status" value="1"/>
</dbReference>
<feature type="domain" description="NADPH-dependent FMN reductase-like" evidence="4">
    <location>
        <begin position="16"/>
        <end position="164"/>
    </location>
</feature>
<gene>
    <name evidence="5" type="ORF">CRD60_07525</name>
</gene>
<keyword evidence="1" id="KW-0285">Flavoprotein</keyword>
<dbReference type="PANTHER" id="PTHR43408:SF2">
    <property type="entry name" value="FMN REDUCTASE (NADPH)"/>
    <property type="match status" value="1"/>
</dbReference>
<sequence length="208" mass="22518">MSADDNNGDIEPRGFRICVVSAGASDPSSTGELSQAVAVQTARYLEEHGLRSETSYIRLNEMAEDIARAGIDFHFSQPLAQAMETMLSSDGLVAATPIYKASYSGLFKSFWDLVSPESLFGMPVALVATGGSLRHALVPDSAMRELFAFFRAVPVSTSVMGTKAEQGTEIMRLREARAGRELGVLMLADVHQALRQATEGYRKGMMAF</sequence>
<dbReference type="InterPro" id="IPR051814">
    <property type="entry name" value="NAD(P)H-dep_FMN_reductase"/>
</dbReference>
<evidence type="ECO:0000256" key="3">
    <source>
        <dbReference type="ARBA" id="ARBA00023002"/>
    </source>
</evidence>
<name>A0A366K829_9BIFI</name>
<evidence type="ECO:0000313" key="5">
    <source>
        <dbReference type="EMBL" id="RBP97318.1"/>
    </source>
</evidence>
<dbReference type="AlphaFoldDB" id="A0A366K829"/>
<evidence type="ECO:0000313" key="6">
    <source>
        <dbReference type="Proteomes" id="UP000252530"/>
    </source>
</evidence>
<comment type="caution">
    <text evidence="5">The sequence shown here is derived from an EMBL/GenBank/DDBJ whole genome shotgun (WGS) entry which is preliminary data.</text>
</comment>
<dbReference type="SUPFAM" id="SSF52218">
    <property type="entry name" value="Flavoproteins"/>
    <property type="match status" value="1"/>
</dbReference>
<dbReference type="OrthoDB" id="1643408at2"/>
<dbReference type="EMBL" id="PDCG01000009">
    <property type="protein sequence ID" value="RBP97318.1"/>
    <property type="molecule type" value="Genomic_DNA"/>
</dbReference>
<dbReference type="InterPro" id="IPR029039">
    <property type="entry name" value="Flavoprotein-like_sf"/>
</dbReference>
<reference evidence="5 6" key="1">
    <citation type="submission" date="2017-10" db="EMBL/GenBank/DDBJ databases">
        <title>Bifidobacterium xylocopum sp. nov. and Bifidobacterium aemilianum sp. nov., from the carpenter bee (Xylocopa violacea) digestive tract.</title>
        <authorList>
            <person name="Alberoni D."/>
            <person name="Baffoni L."/>
            <person name="Di Gioia D."/>
            <person name="Gaggia F."/>
            <person name="Biavati B."/>
        </authorList>
    </citation>
    <scope>NUCLEOTIDE SEQUENCE [LARGE SCALE GENOMIC DNA]</scope>
    <source>
        <strain evidence="5 6">XV10</strain>
    </source>
</reference>
<dbReference type="InterPro" id="IPR005025">
    <property type="entry name" value="FMN_Rdtase-like_dom"/>
</dbReference>
<evidence type="ECO:0000259" key="4">
    <source>
        <dbReference type="Pfam" id="PF03358"/>
    </source>
</evidence>
<evidence type="ECO:0000256" key="2">
    <source>
        <dbReference type="ARBA" id="ARBA00022643"/>
    </source>
</evidence>
<evidence type="ECO:0000256" key="1">
    <source>
        <dbReference type="ARBA" id="ARBA00022630"/>
    </source>
</evidence>
<proteinExistence type="predicted"/>
<dbReference type="Proteomes" id="UP000252530">
    <property type="component" value="Unassembled WGS sequence"/>
</dbReference>
<dbReference type="GO" id="GO:0016491">
    <property type="term" value="F:oxidoreductase activity"/>
    <property type="evidence" value="ECO:0007669"/>
    <property type="project" value="UniProtKB-KW"/>
</dbReference>
<dbReference type="Pfam" id="PF03358">
    <property type="entry name" value="FMN_red"/>
    <property type="match status" value="1"/>
</dbReference>
<protein>
    <submittedName>
        <fullName evidence="5">Oxidoreductase</fullName>
    </submittedName>
</protein>
<keyword evidence="3" id="KW-0560">Oxidoreductase</keyword>
<organism evidence="5 6">
    <name type="scientific">Bifidobacterium aemilianum</name>
    <dbReference type="NCBI Taxonomy" id="2493120"/>
    <lineage>
        <taxon>Bacteria</taxon>
        <taxon>Bacillati</taxon>
        <taxon>Actinomycetota</taxon>
        <taxon>Actinomycetes</taxon>
        <taxon>Bifidobacteriales</taxon>
        <taxon>Bifidobacteriaceae</taxon>
        <taxon>Bifidobacterium</taxon>
    </lineage>
</organism>